<gene>
    <name evidence="3" type="ORF">DX914_08160</name>
</gene>
<accession>A0A371K5D3</accession>
<evidence type="ECO:0000313" key="3">
    <source>
        <dbReference type="EMBL" id="RDZ29057.1"/>
    </source>
</evidence>
<reference evidence="3 4" key="1">
    <citation type="submission" date="2018-08" db="EMBL/GenBank/DDBJ databases">
        <title>Lysobacter sp. zong2l5, whole genome shotgun sequence.</title>
        <authorList>
            <person name="Zhang X."/>
            <person name="Feng G."/>
            <person name="Zhu H."/>
        </authorList>
    </citation>
    <scope>NUCLEOTIDE SEQUENCE [LARGE SCALE GENOMIC DNA]</scope>
    <source>
        <strain evidence="4">zong2l5</strain>
    </source>
</reference>
<evidence type="ECO:0000256" key="1">
    <source>
        <dbReference type="SAM" id="SignalP"/>
    </source>
</evidence>
<dbReference type="Pfam" id="PF22807">
    <property type="entry name" value="TrAA12"/>
    <property type="match status" value="1"/>
</dbReference>
<dbReference type="AlphaFoldDB" id="A0A371K5D3"/>
<organism evidence="3 4">
    <name type="scientific">Lysobacter silvisoli</name>
    <dbReference type="NCBI Taxonomy" id="2293254"/>
    <lineage>
        <taxon>Bacteria</taxon>
        <taxon>Pseudomonadati</taxon>
        <taxon>Pseudomonadota</taxon>
        <taxon>Gammaproteobacteria</taxon>
        <taxon>Lysobacterales</taxon>
        <taxon>Lysobacteraceae</taxon>
        <taxon>Lysobacter</taxon>
    </lineage>
</organism>
<name>A0A371K5D3_9GAMM</name>
<dbReference type="PANTHER" id="PTHR33546">
    <property type="entry name" value="LARGE, MULTIFUNCTIONAL SECRETED PROTEIN-RELATED"/>
    <property type="match status" value="1"/>
</dbReference>
<proteinExistence type="predicted"/>
<keyword evidence="4" id="KW-1185">Reference proteome</keyword>
<dbReference type="PANTHER" id="PTHR33546:SF1">
    <property type="entry name" value="LARGE, MULTIFUNCTIONAL SECRETED PROTEIN"/>
    <property type="match status" value="1"/>
</dbReference>
<sequence>MNLHGRTPLSLFRRTACALLVALLALPATATEAVALLPQTVKLDDGRSFKLTLPANLEVLPVAQGYKRIRFFARSPDGRIFLTDMRDLSDNRKGRVLILDGWDEKKAKFARVHTYLSEQRNPNNLAFYTDAQGQQWLYLALTDKLVRYRYQAGDVAPSSPAQVLATYPDYGLSYKYGGWHLTRTVAFNNGKMYVSVGSSCNACIEKEAVRATVMEYNPDGSGARVYARGLRNAVGLIAHDGRLIATNQGSDHLGNDKPDETFFKLEDGADYGWPHCYHSQGKVYADPKFPRKAGCGKVPRAFGWFPAHASALGVDWFPAGGDALSEQYVVALHGSTNAKIGHGYKLVRVNADGRYSADLITGFLDGGKVNGRPCGVLRMGRDAFLFTDDKYGVIYYVRPKR</sequence>
<keyword evidence="1" id="KW-0732">Signal</keyword>
<dbReference type="Gene3D" id="2.120.10.30">
    <property type="entry name" value="TolB, C-terminal domain"/>
    <property type="match status" value="1"/>
</dbReference>
<feature type="signal peptide" evidence="1">
    <location>
        <begin position="1"/>
        <end position="30"/>
    </location>
</feature>
<feature type="chain" id="PRO_5017011316" evidence="1">
    <location>
        <begin position="31"/>
        <end position="401"/>
    </location>
</feature>
<dbReference type="EMBL" id="QTSU01000001">
    <property type="protein sequence ID" value="RDZ29057.1"/>
    <property type="molecule type" value="Genomic_DNA"/>
</dbReference>
<evidence type="ECO:0000259" key="2">
    <source>
        <dbReference type="Pfam" id="PF22807"/>
    </source>
</evidence>
<dbReference type="InterPro" id="IPR054539">
    <property type="entry name" value="Beta-prop_PDH"/>
</dbReference>
<dbReference type="RefSeq" id="WP_115858491.1">
    <property type="nucleotide sequence ID" value="NZ_QTSU01000001.1"/>
</dbReference>
<dbReference type="InterPro" id="IPR011041">
    <property type="entry name" value="Quinoprot_gluc/sorb_DH_b-prop"/>
</dbReference>
<feature type="domain" description="Pyrroloquinoline quinone-dependent pyranose dehydrogenase beta-propeller" evidence="2">
    <location>
        <begin position="115"/>
        <end position="351"/>
    </location>
</feature>
<evidence type="ECO:0000313" key="4">
    <source>
        <dbReference type="Proteomes" id="UP000264492"/>
    </source>
</evidence>
<dbReference type="InterPro" id="IPR011042">
    <property type="entry name" value="6-blade_b-propeller_TolB-like"/>
</dbReference>
<protein>
    <submittedName>
        <fullName evidence="3">Glucose/sorbosone dehydrogenase</fullName>
    </submittedName>
</protein>
<dbReference type="SUPFAM" id="SSF50952">
    <property type="entry name" value="Soluble quinoprotein glucose dehydrogenase"/>
    <property type="match status" value="1"/>
</dbReference>
<dbReference type="OrthoDB" id="9770043at2"/>
<dbReference type="Proteomes" id="UP000264492">
    <property type="component" value="Unassembled WGS sequence"/>
</dbReference>
<comment type="caution">
    <text evidence="3">The sequence shown here is derived from an EMBL/GenBank/DDBJ whole genome shotgun (WGS) entry which is preliminary data.</text>
</comment>